<keyword evidence="1" id="KW-1133">Transmembrane helix</keyword>
<dbReference type="AlphaFoldDB" id="A0A2G9YJQ1"/>
<gene>
    <name evidence="2" type="ORF">COX41_02765</name>
</gene>
<name>A0A2G9YJQ1_9BACT</name>
<dbReference type="EMBL" id="PCRK01000063">
    <property type="protein sequence ID" value="PIP19458.1"/>
    <property type="molecule type" value="Genomic_DNA"/>
</dbReference>
<comment type="caution">
    <text evidence="2">The sequence shown here is derived from an EMBL/GenBank/DDBJ whole genome shotgun (WGS) entry which is preliminary data.</text>
</comment>
<keyword evidence="1" id="KW-0472">Membrane</keyword>
<proteinExistence type="predicted"/>
<evidence type="ECO:0000313" key="2">
    <source>
        <dbReference type="EMBL" id="PIP19458.1"/>
    </source>
</evidence>
<evidence type="ECO:0000256" key="1">
    <source>
        <dbReference type="SAM" id="Phobius"/>
    </source>
</evidence>
<keyword evidence="1" id="KW-0812">Transmembrane</keyword>
<accession>A0A2G9YJQ1</accession>
<sequence length="80" mass="9147">MRKYLGFLKVSSLAVKIAAWIFLFLGVLSGIATILNKVPGYPWWMGVIILGVYAFLFFFFYLIAKIADLLTKIINEIKKE</sequence>
<protein>
    <submittedName>
        <fullName evidence="2">Uncharacterized protein</fullName>
    </submittedName>
</protein>
<dbReference type="Proteomes" id="UP000231292">
    <property type="component" value="Unassembled WGS sequence"/>
</dbReference>
<evidence type="ECO:0000313" key="3">
    <source>
        <dbReference type="Proteomes" id="UP000231292"/>
    </source>
</evidence>
<reference evidence="2 3" key="1">
    <citation type="submission" date="2017-09" db="EMBL/GenBank/DDBJ databases">
        <title>Depth-based differentiation of microbial function through sediment-hosted aquifers and enrichment of novel symbionts in the deep terrestrial subsurface.</title>
        <authorList>
            <person name="Probst A.J."/>
            <person name="Ladd B."/>
            <person name="Jarett J.K."/>
            <person name="Geller-Mcgrath D.E."/>
            <person name="Sieber C.M."/>
            <person name="Emerson J.B."/>
            <person name="Anantharaman K."/>
            <person name="Thomas B.C."/>
            <person name="Malmstrom R."/>
            <person name="Stieglmeier M."/>
            <person name="Klingl A."/>
            <person name="Woyke T."/>
            <person name="Ryan C.M."/>
            <person name="Banfield J.F."/>
        </authorList>
    </citation>
    <scope>NUCLEOTIDE SEQUENCE [LARGE SCALE GENOMIC DNA]</scope>
    <source>
        <strain evidence="2">CG23_combo_of_CG06-09_8_20_14_all_41_10</strain>
    </source>
</reference>
<feature type="transmembrane region" description="Helical" evidence="1">
    <location>
        <begin position="41"/>
        <end position="64"/>
    </location>
</feature>
<feature type="transmembrane region" description="Helical" evidence="1">
    <location>
        <begin position="12"/>
        <end position="35"/>
    </location>
</feature>
<organism evidence="2 3">
    <name type="scientific">Candidatus Sherwoodlollariibacterium unditelluris</name>
    <dbReference type="NCBI Taxonomy" id="1974757"/>
    <lineage>
        <taxon>Bacteria</taxon>
        <taxon>Pseudomonadati</taxon>
        <taxon>Candidatus Omnitrophota</taxon>
        <taxon>Candidatus Sherwoodlollariibacterium</taxon>
    </lineage>
</organism>